<evidence type="ECO:0000259" key="2">
    <source>
        <dbReference type="Pfam" id="PF05183"/>
    </source>
</evidence>
<dbReference type="GO" id="GO:0003968">
    <property type="term" value="F:RNA-directed RNA polymerase activity"/>
    <property type="evidence" value="ECO:0007669"/>
    <property type="project" value="UniProtKB-KW"/>
</dbReference>
<protein>
    <recommendedName>
        <fullName evidence="1">RNA-dependent RNA polymerase</fullName>
        <ecNumber evidence="1">2.7.7.48</ecNumber>
    </recommendedName>
</protein>
<gene>
    <name evidence="3" type="ORF">DM02DRAFT_582305</name>
</gene>
<keyword evidence="4" id="KW-1185">Reference proteome</keyword>
<keyword evidence="1" id="KW-0548">Nucleotidyltransferase</keyword>
<dbReference type="InterPro" id="IPR057596">
    <property type="entry name" value="RDRP_core"/>
</dbReference>
<dbReference type="Proteomes" id="UP000244855">
    <property type="component" value="Unassembled WGS sequence"/>
</dbReference>
<dbReference type="AlphaFoldDB" id="A0A2V1E8X8"/>
<dbReference type="InterPro" id="IPR007855">
    <property type="entry name" value="RDRP"/>
</dbReference>
<sequence length="1222" mass="138643">MQRSQRPSTMIHRNNEDWISRQDRKIKVSRIPKNIGMRDIYLALSRHGKIVRIEMSGDAAYVTYQPPPQLDMPPNPTFIRGARVQIDEASTRRFPVQSPVNPNRKYHEANIMFANSIDFGITLAEHTLDIMRTVEASQSIQVTLSLGDRKELDFQFPFTIDGLVRQLRFRLPLSLVERVFRIETPEVGKCSLVIPFNSPPQFFLQSKAKGIFNTFNGKDRVWLDWNTWYRQTDITDAKTSERLKNMPVMNHYNEVIVDIGRWTTYRVTFDLAAVRGPQFNDFIDGLSDHGVHVKVLNNYQARESKASPMESLVEDEIFGTHPELAPSTARKSTSRELFTSRIHLNFAVRYQLEACLSNDWIKEHSITREFLEHLASMVPEEAVCLLEKVADRQHTYLDPMEIFKSSRKLLPKTIPSYCVFSRSANITPTMIHVSTPVVETSNRIIRKHAADADRFIRIKFSDEQTEGRLFSSDNDRSNAVFERIERAMRQGIVVAGRHYEFLAFGNSQFREHGAYFYAPTPSQSPNDIRQSMGQFEHIKTAAKYGARLGQCFSTTRAIKSINVKIERIPDIERNGFVFTDGVGRISPLLAKMAAKELGLQNPFGDPPSLFQFRLGGCKGVLALDPTINGSIVHIRPSQYKFEAQNVGLEIIRASALAVACFNRQLIIILSALGVPDTMFTSKQQEMVNYLERATKEESVALEKLQRNIDLNQTSLTMAGMILDGFMKHKDPFMMSLLQLWRAYNIKYLKEKARIVIEDGAFVLGCVDESAILRGHFEDPQSRADATREEKLSKLPEIFLQISDGKGYKIIEGVCVLARNPSLHCGDIRIVQAVDVPALHHLKNVVVLPQTGDRDLANMCSGGDLDGDDYIVLWDTDFIPRIINENPMDFTPEKPVESDRPITVQDITDFFVTYIKTDTLSRIATAHLAQADAKEEGVRDEVCLELARRHSQAVDYPKSGIPATMSRDLRPKKYPHFMESKQRPAHKTYKSNKVLGKLYDQVELVDFKPMYGPFDERILQAFQLDDAILEKARDIKSSYDSSLRRLMAKHAIKTEFEAWSIFVLSHNLESRDYTFAEEFGKTVGILKEQHRDICREAISQNKCTTAEFVAAMYTVTAKEAEVARMECQQVKIVGGKVVPLRTSDNMPLMSFPWLFVSELGKIATSGSHDERHQRLAMPGMKASTRKHTGVDPEPTMGGGGSIETAEGVTHYGELLKLDFSLGN</sequence>
<dbReference type="PANTHER" id="PTHR23079">
    <property type="entry name" value="RNA-DEPENDENT RNA POLYMERASE"/>
    <property type="match status" value="1"/>
</dbReference>
<dbReference type="OrthoDB" id="6513042at2759"/>
<evidence type="ECO:0000313" key="4">
    <source>
        <dbReference type="Proteomes" id="UP000244855"/>
    </source>
</evidence>
<feature type="domain" description="RDRP core" evidence="2">
    <location>
        <begin position="426"/>
        <end position="1001"/>
    </location>
</feature>
<dbReference type="PANTHER" id="PTHR23079:SF55">
    <property type="entry name" value="RNA-DIRECTED RNA POLYMERASE"/>
    <property type="match status" value="1"/>
</dbReference>
<dbReference type="InterPro" id="IPR035979">
    <property type="entry name" value="RBD_domain_sf"/>
</dbReference>
<keyword evidence="1" id="KW-0808">Transferase</keyword>
<reference evidence="3 4" key="1">
    <citation type="journal article" date="2018" name="Sci. Rep.">
        <title>Comparative genomics provides insights into the lifestyle and reveals functional heterogeneity of dark septate endophytic fungi.</title>
        <authorList>
            <person name="Knapp D.G."/>
            <person name="Nemeth J.B."/>
            <person name="Barry K."/>
            <person name="Hainaut M."/>
            <person name="Henrissat B."/>
            <person name="Johnson J."/>
            <person name="Kuo A."/>
            <person name="Lim J.H.P."/>
            <person name="Lipzen A."/>
            <person name="Nolan M."/>
            <person name="Ohm R.A."/>
            <person name="Tamas L."/>
            <person name="Grigoriev I.V."/>
            <person name="Spatafora J.W."/>
            <person name="Nagy L.G."/>
            <person name="Kovacs G.M."/>
        </authorList>
    </citation>
    <scope>NUCLEOTIDE SEQUENCE [LARGE SCALE GENOMIC DNA]</scope>
    <source>
        <strain evidence="3 4">DSE2036</strain>
    </source>
</reference>
<name>A0A2V1E8X8_9PLEO</name>
<dbReference type="GO" id="GO:0003723">
    <property type="term" value="F:RNA binding"/>
    <property type="evidence" value="ECO:0007669"/>
    <property type="project" value="UniProtKB-KW"/>
</dbReference>
<dbReference type="EC" id="2.7.7.48" evidence="1"/>
<evidence type="ECO:0000313" key="3">
    <source>
        <dbReference type="EMBL" id="PVI06539.1"/>
    </source>
</evidence>
<keyword evidence="1" id="KW-0696">RNA-directed RNA polymerase</keyword>
<accession>A0A2V1E8X8</accession>
<keyword evidence="1" id="KW-0694">RNA-binding</keyword>
<evidence type="ECO:0000256" key="1">
    <source>
        <dbReference type="RuleBase" id="RU363098"/>
    </source>
</evidence>
<dbReference type="Pfam" id="PF05183">
    <property type="entry name" value="RdRP"/>
    <property type="match status" value="1"/>
</dbReference>
<dbReference type="STRING" id="97972.A0A2V1E8X8"/>
<comment type="catalytic activity">
    <reaction evidence="1">
        <text>RNA(n) + a ribonucleoside 5'-triphosphate = RNA(n+1) + diphosphate</text>
        <dbReference type="Rhea" id="RHEA:21248"/>
        <dbReference type="Rhea" id="RHEA-COMP:14527"/>
        <dbReference type="Rhea" id="RHEA-COMP:17342"/>
        <dbReference type="ChEBI" id="CHEBI:33019"/>
        <dbReference type="ChEBI" id="CHEBI:61557"/>
        <dbReference type="ChEBI" id="CHEBI:140395"/>
        <dbReference type="EC" id="2.7.7.48"/>
    </reaction>
</comment>
<dbReference type="GO" id="GO:0031380">
    <property type="term" value="C:nuclear RNA-directed RNA polymerase complex"/>
    <property type="evidence" value="ECO:0007669"/>
    <property type="project" value="TreeGrafter"/>
</dbReference>
<organism evidence="3 4">
    <name type="scientific">Periconia macrospinosa</name>
    <dbReference type="NCBI Taxonomy" id="97972"/>
    <lineage>
        <taxon>Eukaryota</taxon>
        <taxon>Fungi</taxon>
        <taxon>Dikarya</taxon>
        <taxon>Ascomycota</taxon>
        <taxon>Pezizomycotina</taxon>
        <taxon>Dothideomycetes</taxon>
        <taxon>Pleosporomycetidae</taxon>
        <taxon>Pleosporales</taxon>
        <taxon>Massarineae</taxon>
        <taxon>Periconiaceae</taxon>
        <taxon>Periconia</taxon>
    </lineage>
</organism>
<comment type="similarity">
    <text evidence="1">Belongs to the RdRP family.</text>
</comment>
<dbReference type="SUPFAM" id="SSF54928">
    <property type="entry name" value="RNA-binding domain, RBD"/>
    <property type="match status" value="1"/>
</dbReference>
<proteinExistence type="inferred from homology"/>
<dbReference type="GO" id="GO:0030422">
    <property type="term" value="P:siRNA processing"/>
    <property type="evidence" value="ECO:0007669"/>
    <property type="project" value="TreeGrafter"/>
</dbReference>
<dbReference type="EMBL" id="KZ805308">
    <property type="protein sequence ID" value="PVI06539.1"/>
    <property type="molecule type" value="Genomic_DNA"/>
</dbReference>